<reference evidence="1 2" key="1">
    <citation type="submission" date="2024-01" db="EMBL/GenBank/DDBJ databases">
        <title>Genome assemblies of Stephania.</title>
        <authorList>
            <person name="Yang L."/>
        </authorList>
    </citation>
    <scope>NUCLEOTIDE SEQUENCE [LARGE SCALE GENOMIC DNA]</scope>
    <source>
        <strain evidence="1">JXDWG</strain>
        <tissue evidence="1">Leaf</tissue>
    </source>
</reference>
<proteinExistence type="predicted"/>
<evidence type="ECO:0000313" key="2">
    <source>
        <dbReference type="Proteomes" id="UP001419268"/>
    </source>
</evidence>
<dbReference type="AlphaFoldDB" id="A0AAP0EIU0"/>
<keyword evidence="2" id="KW-1185">Reference proteome</keyword>
<protein>
    <submittedName>
        <fullName evidence="1">Uncharacterized protein</fullName>
    </submittedName>
</protein>
<dbReference type="Pfam" id="PF03004">
    <property type="entry name" value="Transposase_24"/>
    <property type="match status" value="1"/>
</dbReference>
<dbReference type="EMBL" id="JBBNAG010000011">
    <property type="protein sequence ID" value="KAK9094281.1"/>
    <property type="molecule type" value="Genomic_DNA"/>
</dbReference>
<dbReference type="InterPro" id="IPR004252">
    <property type="entry name" value="Probable_transposase_24"/>
</dbReference>
<evidence type="ECO:0000313" key="1">
    <source>
        <dbReference type="EMBL" id="KAK9094281.1"/>
    </source>
</evidence>
<organism evidence="1 2">
    <name type="scientific">Stephania cephalantha</name>
    <dbReference type="NCBI Taxonomy" id="152367"/>
    <lineage>
        <taxon>Eukaryota</taxon>
        <taxon>Viridiplantae</taxon>
        <taxon>Streptophyta</taxon>
        <taxon>Embryophyta</taxon>
        <taxon>Tracheophyta</taxon>
        <taxon>Spermatophyta</taxon>
        <taxon>Magnoliopsida</taxon>
        <taxon>Ranunculales</taxon>
        <taxon>Menispermaceae</taxon>
        <taxon>Menispermoideae</taxon>
        <taxon>Cissampelideae</taxon>
        <taxon>Stephania</taxon>
    </lineage>
</organism>
<accession>A0AAP0EIU0</accession>
<gene>
    <name evidence="1" type="ORF">Scep_025750</name>
</gene>
<sequence length="125" mass="13990">MRAKIERVDISRANLWIGGHKNKMEQPNNAQIAEVVDKINESRVRSSATTSQSINNDPIVQVFGPEHQGHVRGLGFGVTPSNVDAITQSIILVRKLQVDFQRLEEKHEQLAGLVRSQQMPPSSRQ</sequence>
<name>A0AAP0EIU0_9MAGN</name>
<comment type="caution">
    <text evidence="1">The sequence shown here is derived from an EMBL/GenBank/DDBJ whole genome shotgun (WGS) entry which is preliminary data.</text>
</comment>
<dbReference type="Proteomes" id="UP001419268">
    <property type="component" value="Unassembled WGS sequence"/>
</dbReference>